<evidence type="ECO:0000313" key="2">
    <source>
        <dbReference type="Proteomes" id="UP001257130"/>
    </source>
</evidence>
<protein>
    <submittedName>
        <fullName evidence="1">Uncharacterized protein</fullName>
    </submittedName>
</protein>
<accession>A0A8K1XC94</accession>
<evidence type="ECO:0000313" key="1">
    <source>
        <dbReference type="EMBL" id="UHK03155.1"/>
    </source>
</evidence>
<reference evidence="1" key="1">
    <citation type="submission" date="2021-05" db="EMBL/GenBank/DDBJ databases">
        <authorList>
            <person name="Feng G."/>
        </authorList>
    </citation>
    <scope>NUCLEOTIDE SEQUENCE</scope>
    <source>
        <strain evidence="1">DJCFY230</strain>
    </source>
</reference>
<name>A0A8K1XC94_9MONO</name>
<dbReference type="EMBL" id="MZ209673">
    <property type="protein sequence ID" value="UHK03155.1"/>
    <property type="molecule type" value="Viral_cRNA"/>
</dbReference>
<sequence>MSLVTIECPRVFFTLEEDEGQRTYTFGGTSPTAGDIQIHVVPDITSTMCSRWICGNVFEEGHEGCTEKQYYPYYMIDGRAITSPRQMSRLIFLYSRTRPVTNEAVLLYEEVSSLEDDFAGITYSPSLCLGPKLLLDFESLVTYKQHVMGFSATGWGCRMDPDPLCLMLSCLSVFQEFRDTYIEFLTTNSGAVMPVCTPVFCKFIPDNNNPTMDVCMGAGLLLFLSLYKTSGREQWAAFQSARLDGIKGALNATEGFSVNLTQTNVEGLTARITKIPGLLSFVWNFLINCPTLPVEIKNYLKILMSYKGMSSFKIVYDFLHEPISLAHLIYIDVEEVKYFRKVSNELIEQFPNDLPYLSLFSPDKVPPSSMYKKLASLAIQTKRLSIKTLDQLRTKSEFTFDNLDMYYRYKVAPGQNFDELTTFFGVPDERAQEIKVILEQLGRPVAQIPAVPQIMAR</sequence>
<dbReference type="Proteomes" id="UP001257130">
    <property type="component" value="Segment"/>
</dbReference>
<gene>
    <name evidence="1" type="ORF">FCPXV1_gp1</name>
</gene>
<organism evidence="1 2">
    <name type="scientific">Hangzhou cletus punctiger xinmovirus 1</name>
    <dbReference type="NCBI Taxonomy" id="2905556"/>
    <lineage>
        <taxon>Viruses</taxon>
        <taxon>Riboviria</taxon>
        <taxon>Orthornavirae</taxon>
        <taxon>Negarnaviricota</taxon>
        <taxon>Haploviricotina</taxon>
        <taxon>Monjiviricetes</taxon>
        <taxon>Mononegavirales</taxon>
        <taxon>Xinmoviridae</taxon>
        <taxon>Puclevirus</taxon>
        <taxon>Puclevirus hangzhouense</taxon>
    </lineage>
</organism>
<proteinExistence type="predicted"/>
<keyword evidence="2" id="KW-1185">Reference proteome</keyword>